<accession>A0ABW9KGK0</accession>
<evidence type="ECO:0000256" key="2">
    <source>
        <dbReference type="ARBA" id="ARBA00022741"/>
    </source>
</evidence>
<keyword evidence="9" id="KW-1185">Reference proteome</keyword>
<comment type="subunit">
    <text evidence="5">Monomer. Associates with the 50S ribosomal subunit.</text>
</comment>
<dbReference type="Pfam" id="PF16360">
    <property type="entry name" value="GTP-bdg_M"/>
    <property type="match status" value="1"/>
</dbReference>
<dbReference type="InterPro" id="IPR032305">
    <property type="entry name" value="GTP-bd_M"/>
</dbReference>
<protein>
    <recommendedName>
        <fullName evidence="5">GTPase HflX</fullName>
    </recommendedName>
    <alternativeName>
        <fullName evidence="5">GTP-binding protein HflX</fullName>
    </alternativeName>
</protein>
<gene>
    <name evidence="5 8" type="primary">hflX</name>
    <name evidence="8" type="ORF">ACK2TP_03840</name>
</gene>
<dbReference type="Pfam" id="PF13167">
    <property type="entry name" value="GTP-bdg_N"/>
    <property type="match status" value="1"/>
</dbReference>
<organism evidence="8 9">
    <name type="scientific">Terriglobus aquaticus</name>
    <dbReference type="NCBI Taxonomy" id="940139"/>
    <lineage>
        <taxon>Bacteria</taxon>
        <taxon>Pseudomonadati</taxon>
        <taxon>Acidobacteriota</taxon>
        <taxon>Terriglobia</taxon>
        <taxon>Terriglobales</taxon>
        <taxon>Acidobacteriaceae</taxon>
        <taxon>Terriglobus</taxon>
    </lineage>
</organism>
<keyword evidence="1" id="KW-0479">Metal-binding</keyword>
<dbReference type="Pfam" id="PF01926">
    <property type="entry name" value="MMR_HSR1"/>
    <property type="match status" value="1"/>
</dbReference>
<dbReference type="InterPro" id="IPR006073">
    <property type="entry name" value="GTP-bd"/>
</dbReference>
<dbReference type="EMBL" id="JBJYXY010000001">
    <property type="protein sequence ID" value="MFN2974884.1"/>
    <property type="molecule type" value="Genomic_DNA"/>
</dbReference>
<dbReference type="NCBIfam" id="TIGR03156">
    <property type="entry name" value="GTP_HflX"/>
    <property type="match status" value="1"/>
</dbReference>
<dbReference type="InterPro" id="IPR030394">
    <property type="entry name" value="G_HFLX_dom"/>
</dbReference>
<dbReference type="Gene3D" id="3.40.50.11060">
    <property type="entry name" value="GTPase HflX, N-terminal domain"/>
    <property type="match status" value="1"/>
</dbReference>
<evidence type="ECO:0000256" key="1">
    <source>
        <dbReference type="ARBA" id="ARBA00022723"/>
    </source>
</evidence>
<dbReference type="InterPro" id="IPR016496">
    <property type="entry name" value="GTPase_HflX"/>
</dbReference>
<keyword evidence="4 5" id="KW-0342">GTP-binding</keyword>
<dbReference type="InterPro" id="IPR025121">
    <property type="entry name" value="GTPase_HflX_N"/>
</dbReference>
<dbReference type="PRINTS" id="PR00326">
    <property type="entry name" value="GTP1OBG"/>
</dbReference>
<evidence type="ECO:0000259" key="7">
    <source>
        <dbReference type="PROSITE" id="PS51705"/>
    </source>
</evidence>
<evidence type="ECO:0000256" key="6">
    <source>
        <dbReference type="SAM" id="MobiDB-lite"/>
    </source>
</evidence>
<evidence type="ECO:0000256" key="4">
    <source>
        <dbReference type="ARBA" id="ARBA00023134"/>
    </source>
</evidence>
<dbReference type="Gene3D" id="3.40.50.300">
    <property type="entry name" value="P-loop containing nucleotide triphosphate hydrolases"/>
    <property type="match status" value="1"/>
</dbReference>
<dbReference type="InterPro" id="IPR027417">
    <property type="entry name" value="P-loop_NTPase"/>
</dbReference>
<feature type="region of interest" description="Disordered" evidence="6">
    <location>
        <begin position="1"/>
        <end position="32"/>
    </location>
</feature>
<dbReference type="HAMAP" id="MF_00900">
    <property type="entry name" value="GTPase_HflX"/>
    <property type="match status" value="1"/>
</dbReference>
<evidence type="ECO:0000313" key="8">
    <source>
        <dbReference type="EMBL" id="MFN2974884.1"/>
    </source>
</evidence>
<comment type="similarity">
    <text evidence="5">Belongs to the TRAFAC class OBG-HflX-like GTPase superfamily. HflX GTPase family.</text>
</comment>
<proteinExistence type="inferred from homology"/>
<keyword evidence="5" id="KW-0963">Cytoplasm</keyword>
<comment type="caution">
    <text evidence="8">The sequence shown here is derived from an EMBL/GenBank/DDBJ whole genome shotgun (WGS) entry which is preliminary data.</text>
</comment>
<dbReference type="RefSeq" id="WP_399261294.1">
    <property type="nucleotide sequence ID" value="NZ_BAABBH010000001.1"/>
</dbReference>
<dbReference type="CDD" id="cd01878">
    <property type="entry name" value="HflX"/>
    <property type="match status" value="1"/>
</dbReference>
<dbReference type="Gene3D" id="6.10.250.2860">
    <property type="match status" value="1"/>
</dbReference>
<comment type="function">
    <text evidence="5">GTPase that associates with the 50S ribosomal subunit and may have a role during protein synthesis or ribosome biogenesis.</text>
</comment>
<keyword evidence="2 5" id="KW-0547">Nucleotide-binding</keyword>
<dbReference type="Proteomes" id="UP001634747">
    <property type="component" value="Unassembled WGS sequence"/>
</dbReference>
<sequence>MATARIPSRRRSAAREGTRLETAASHADTGGHTTAIVEDRAVLVSVELTGERRKLTHAAALARRSASLHANSLDEVDEHDAPVEAEAPDLDFEAALAEFQELATSAGAHIAATLTQRRPRAEISTLIGPGKVEEVEAVVQSTGANLVLFDHDLTPSQTRNLNDLLPVRVIDRTQLILDIFARHARTREGQLQVELAQLEYQLPRLAGRGKAMSQLGGGIGTRGPGETKLETDRRRIRERIDRLKAQLEQVRRNRRQQRQRREAVPVPTVALVGYTNAGKSTLFNALTDAGVLASSRMFATLDPKLRHLSLPSRRKVLLSDTVGFIRNLPHTLVTSFRATLEEVERAELLLHVRDASSPMNAEQKAQVEAVLSELDVAQTPTLQVFNKIDLLSEPEREILLGSLGKDAIAVSARTGEGLDRLTAAIEDRIGGAEAPDPTATAYFRIPQREGRTIAALEGGAFLENKRFEGNLIYFTARGPSSLLQRYRRFQVHDASALPETSPEERPRYRTAHG</sequence>
<feature type="domain" description="Hflx-type G" evidence="7">
    <location>
        <begin position="267"/>
        <end position="433"/>
    </location>
</feature>
<dbReference type="SUPFAM" id="SSF52540">
    <property type="entry name" value="P-loop containing nucleoside triphosphate hydrolases"/>
    <property type="match status" value="1"/>
</dbReference>
<dbReference type="PROSITE" id="PS51705">
    <property type="entry name" value="G_HFLX"/>
    <property type="match status" value="1"/>
</dbReference>
<dbReference type="InterPro" id="IPR042108">
    <property type="entry name" value="GTPase_HflX_N_sf"/>
</dbReference>
<comment type="subcellular location">
    <subcellularLocation>
        <location evidence="5">Cytoplasm</location>
    </subcellularLocation>
    <text evidence="5">May associate with membranes.</text>
</comment>
<keyword evidence="3" id="KW-0460">Magnesium</keyword>
<dbReference type="PANTHER" id="PTHR10229">
    <property type="entry name" value="GTP-BINDING PROTEIN HFLX"/>
    <property type="match status" value="1"/>
</dbReference>
<evidence type="ECO:0000313" key="9">
    <source>
        <dbReference type="Proteomes" id="UP001634747"/>
    </source>
</evidence>
<name>A0ABW9KGK0_9BACT</name>
<evidence type="ECO:0000256" key="3">
    <source>
        <dbReference type="ARBA" id="ARBA00022842"/>
    </source>
</evidence>
<feature type="region of interest" description="Disordered" evidence="6">
    <location>
        <begin position="211"/>
        <end position="230"/>
    </location>
</feature>
<reference evidence="8 9" key="1">
    <citation type="submission" date="2024-12" db="EMBL/GenBank/DDBJ databases">
        <authorList>
            <person name="Lee Y."/>
        </authorList>
    </citation>
    <scope>NUCLEOTIDE SEQUENCE [LARGE SCALE GENOMIC DNA]</scope>
    <source>
        <strain evidence="8 9">03SUJ4</strain>
    </source>
</reference>
<evidence type="ECO:0000256" key="5">
    <source>
        <dbReference type="HAMAP-Rule" id="MF_00900"/>
    </source>
</evidence>
<dbReference type="PANTHER" id="PTHR10229:SF0">
    <property type="entry name" value="GTP-BINDING PROTEIN 6-RELATED"/>
    <property type="match status" value="1"/>
</dbReference>